<sequence>MEVKQNLVIFAALLMVAAIGIEMAAAGDMCGLSISDLMTCKPAVSGPKPLPPSDNCCAALRKADLPCLCTFKNSPILSMYKINSTLAMDLPSKCKLDSPNCPA</sequence>
<feature type="signal peptide" evidence="1">
    <location>
        <begin position="1"/>
        <end position="26"/>
    </location>
</feature>
<evidence type="ECO:0000256" key="1">
    <source>
        <dbReference type="SAM" id="SignalP"/>
    </source>
</evidence>
<dbReference type="Pfam" id="PF14368">
    <property type="entry name" value="LTP_2"/>
    <property type="match status" value="1"/>
</dbReference>
<dbReference type="InterPro" id="IPR039265">
    <property type="entry name" value="DIR1-like"/>
</dbReference>
<dbReference type="EMBL" id="JAVYJV010000001">
    <property type="protein sequence ID" value="KAK4378363.1"/>
    <property type="molecule type" value="Genomic_DNA"/>
</dbReference>
<dbReference type="Gene3D" id="1.10.110.10">
    <property type="entry name" value="Plant lipid-transfer and hydrophobic proteins"/>
    <property type="match status" value="1"/>
</dbReference>
<name>A0AAE1SZ65_9SOLA</name>
<dbReference type="SUPFAM" id="SSF47699">
    <property type="entry name" value="Bifunctional inhibitor/lipid-transfer protein/seed storage 2S albumin"/>
    <property type="match status" value="1"/>
</dbReference>
<reference evidence="3" key="1">
    <citation type="submission" date="2023-12" db="EMBL/GenBank/DDBJ databases">
        <title>Genome assembly of Anisodus tanguticus.</title>
        <authorList>
            <person name="Wang Y.-J."/>
        </authorList>
    </citation>
    <scope>NUCLEOTIDE SEQUENCE</scope>
    <source>
        <strain evidence="3">KB-2021</strain>
        <tissue evidence="3">Leaf</tissue>
    </source>
</reference>
<feature type="domain" description="Bifunctional inhibitor/plant lipid transfer protein/seed storage helical" evidence="2">
    <location>
        <begin position="30"/>
        <end position="101"/>
    </location>
</feature>
<comment type="caution">
    <text evidence="3">The sequence shown here is derived from an EMBL/GenBank/DDBJ whole genome shotgun (WGS) entry which is preliminary data.</text>
</comment>
<dbReference type="SMART" id="SM00499">
    <property type="entry name" value="AAI"/>
    <property type="match status" value="1"/>
</dbReference>
<dbReference type="GO" id="GO:0009627">
    <property type="term" value="P:systemic acquired resistance"/>
    <property type="evidence" value="ECO:0007669"/>
    <property type="project" value="InterPro"/>
</dbReference>
<proteinExistence type="predicted"/>
<keyword evidence="1" id="KW-0732">Signal</keyword>
<dbReference type="AlphaFoldDB" id="A0AAE1SZ65"/>
<dbReference type="CDD" id="cd04660">
    <property type="entry name" value="nsLTP_like"/>
    <property type="match status" value="1"/>
</dbReference>
<dbReference type="PANTHER" id="PTHR33122:SF79">
    <property type="entry name" value="LIPID-TRANSFER PROTEIN DIR1"/>
    <property type="match status" value="1"/>
</dbReference>
<dbReference type="PANTHER" id="PTHR33122">
    <property type="entry name" value="LIPID BINDING PROTEIN-RELATED"/>
    <property type="match status" value="1"/>
</dbReference>
<accession>A0AAE1SZ65</accession>
<protein>
    <recommendedName>
        <fullName evidence="2">Bifunctional inhibitor/plant lipid transfer protein/seed storage helical domain-containing protein</fullName>
    </recommendedName>
</protein>
<dbReference type="InterPro" id="IPR036312">
    <property type="entry name" value="Bifun_inhib/LTP/seed_sf"/>
</dbReference>
<evidence type="ECO:0000313" key="4">
    <source>
        <dbReference type="Proteomes" id="UP001291623"/>
    </source>
</evidence>
<evidence type="ECO:0000259" key="2">
    <source>
        <dbReference type="SMART" id="SM00499"/>
    </source>
</evidence>
<gene>
    <name evidence="3" type="ORF">RND71_000225</name>
</gene>
<evidence type="ECO:0000313" key="3">
    <source>
        <dbReference type="EMBL" id="KAK4378363.1"/>
    </source>
</evidence>
<feature type="chain" id="PRO_5041944731" description="Bifunctional inhibitor/plant lipid transfer protein/seed storage helical domain-containing protein" evidence="1">
    <location>
        <begin position="27"/>
        <end position="103"/>
    </location>
</feature>
<dbReference type="GO" id="GO:0005504">
    <property type="term" value="F:fatty acid binding"/>
    <property type="evidence" value="ECO:0007669"/>
    <property type="project" value="InterPro"/>
</dbReference>
<keyword evidence="4" id="KW-1185">Reference proteome</keyword>
<dbReference type="InterPro" id="IPR044741">
    <property type="entry name" value="NsLTP-like"/>
</dbReference>
<organism evidence="3 4">
    <name type="scientific">Anisodus tanguticus</name>
    <dbReference type="NCBI Taxonomy" id="243964"/>
    <lineage>
        <taxon>Eukaryota</taxon>
        <taxon>Viridiplantae</taxon>
        <taxon>Streptophyta</taxon>
        <taxon>Embryophyta</taxon>
        <taxon>Tracheophyta</taxon>
        <taxon>Spermatophyta</taxon>
        <taxon>Magnoliopsida</taxon>
        <taxon>eudicotyledons</taxon>
        <taxon>Gunneridae</taxon>
        <taxon>Pentapetalae</taxon>
        <taxon>asterids</taxon>
        <taxon>lamiids</taxon>
        <taxon>Solanales</taxon>
        <taxon>Solanaceae</taxon>
        <taxon>Solanoideae</taxon>
        <taxon>Hyoscyameae</taxon>
        <taxon>Anisodus</taxon>
    </lineage>
</organism>
<dbReference type="Proteomes" id="UP001291623">
    <property type="component" value="Unassembled WGS sequence"/>
</dbReference>
<dbReference type="InterPro" id="IPR016140">
    <property type="entry name" value="Bifunc_inhib/LTP/seed_store"/>
</dbReference>